<feature type="transmembrane region" description="Helical" evidence="8">
    <location>
        <begin position="87"/>
        <end position="113"/>
    </location>
</feature>
<dbReference type="OrthoDB" id="4364at2759"/>
<feature type="region of interest" description="Disordered" evidence="7">
    <location>
        <begin position="51"/>
        <end position="71"/>
    </location>
</feature>
<evidence type="ECO:0000256" key="2">
    <source>
        <dbReference type="ARBA" id="ARBA00008333"/>
    </source>
</evidence>
<evidence type="ECO:0000256" key="8">
    <source>
        <dbReference type="SAM" id="Phobius"/>
    </source>
</evidence>
<dbReference type="EMBL" id="KN823276">
    <property type="protein sequence ID" value="KIO18580.1"/>
    <property type="molecule type" value="Genomic_DNA"/>
</dbReference>
<evidence type="ECO:0000313" key="10">
    <source>
        <dbReference type="Proteomes" id="UP000054248"/>
    </source>
</evidence>
<keyword evidence="3" id="KW-0408">Iron</keyword>
<evidence type="ECO:0008006" key="11">
    <source>
        <dbReference type="Google" id="ProtNLM"/>
    </source>
</evidence>
<keyword evidence="3" id="KW-0410">Iron transport</keyword>
<comment type="similarity">
    <text evidence="2">Belongs to the oxidase-dependent Fe transporter (OFeT) (TC 9.A.10.1) family.</text>
</comment>
<evidence type="ECO:0000313" key="9">
    <source>
        <dbReference type="EMBL" id="KIO18580.1"/>
    </source>
</evidence>
<gene>
    <name evidence="9" type="ORF">M407DRAFT_83781</name>
</gene>
<keyword evidence="10" id="KW-1185">Reference proteome</keyword>
<proteinExistence type="inferred from homology"/>
<accession>A0A0C3PUN4</accession>
<reference evidence="9 10" key="1">
    <citation type="submission" date="2014-04" db="EMBL/GenBank/DDBJ databases">
        <authorList>
            <consortium name="DOE Joint Genome Institute"/>
            <person name="Kuo A."/>
            <person name="Girlanda M."/>
            <person name="Perotto S."/>
            <person name="Kohler A."/>
            <person name="Nagy L.G."/>
            <person name="Floudas D."/>
            <person name="Copeland A."/>
            <person name="Barry K.W."/>
            <person name="Cichocki N."/>
            <person name="Veneault-Fourrey C."/>
            <person name="LaButti K."/>
            <person name="Lindquist E.A."/>
            <person name="Lipzen A."/>
            <person name="Lundell T."/>
            <person name="Morin E."/>
            <person name="Murat C."/>
            <person name="Sun H."/>
            <person name="Tunlid A."/>
            <person name="Henrissat B."/>
            <person name="Grigoriev I.V."/>
            <person name="Hibbett D.S."/>
            <person name="Martin F."/>
            <person name="Nordberg H.P."/>
            <person name="Cantor M.N."/>
            <person name="Hua S.X."/>
        </authorList>
    </citation>
    <scope>NUCLEOTIDE SEQUENCE [LARGE SCALE GENOMIC DNA]</scope>
    <source>
        <strain evidence="9 10">MUT 4182</strain>
    </source>
</reference>
<evidence type="ECO:0000256" key="6">
    <source>
        <dbReference type="ARBA" id="ARBA00023136"/>
    </source>
</evidence>
<evidence type="ECO:0000256" key="7">
    <source>
        <dbReference type="SAM" id="MobiDB-lite"/>
    </source>
</evidence>
<evidence type="ECO:0000256" key="4">
    <source>
        <dbReference type="ARBA" id="ARBA00022692"/>
    </source>
</evidence>
<keyword evidence="4 8" id="KW-0812">Transmembrane</keyword>
<name>A0A0C3PUN4_9AGAM</name>
<dbReference type="PANTHER" id="PTHR31632">
    <property type="entry name" value="IRON TRANSPORTER FTH1"/>
    <property type="match status" value="1"/>
</dbReference>
<dbReference type="InterPro" id="IPR004923">
    <property type="entry name" value="FTR1/Fip1/EfeU"/>
</dbReference>
<dbReference type="Proteomes" id="UP000054248">
    <property type="component" value="Unassembled WGS sequence"/>
</dbReference>
<dbReference type="AlphaFoldDB" id="A0A0C3PUN4"/>
<dbReference type="Pfam" id="PF03239">
    <property type="entry name" value="FTR1"/>
    <property type="match status" value="1"/>
</dbReference>
<dbReference type="HOGENOM" id="CLU_046738_0_1_1"/>
<sequence>MTAVFSVPIFFIVFREALEASIIISVLLALVEQIVQTPGSGNTTAVARELTTDSHEKKREEGSHTSSEDVAVGSQAEAHALIKKMRVIVFAGSLAGLLVALAIGAAFLAVWFTKVNDLFGANEEIWEGTFNLIAAILIFVMGLTMLRMDKSKAKWRAKLHKAFLSDWEISGGKWALFLLPFVTVMREGLEAVVFIGGVSLGQKATAIPLAAIIGLLCGLIVGFIIYKSSSRTSISIFLVLSTNILLLVGAGLFSKAIGNFQRHKFNKLVGADVAEAGNGPGSYDVRGNIWHLNCCNPEDKYGNGGWAIFAAIFGWSNDGSIGTVLGYIFYWIAVVMALVIMQVTEVSRALRGNVYLAGGVRGFAQ</sequence>
<organism evidence="9 10">
    <name type="scientific">Tulasnella calospora MUT 4182</name>
    <dbReference type="NCBI Taxonomy" id="1051891"/>
    <lineage>
        <taxon>Eukaryota</taxon>
        <taxon>Fungi</taxon>
        <taxon>Dikarya</taxon>
        <taxon>Basidiomycota</taxon>
        <taxon>Agaricomycotina</taxon>
        <taxon>Agaricomycetes</taxon>
        <taxon>Cantharellales</taxon>
        <taxon>Tulasnellaceae</taxon>
        <taxon>Tulasnella</taxon>
    </lineage>
</organism>
<keyword evidence="6 8" id="KW-0472">Membrane</keyword>
<feature type="transmembrane region" description="Helical" evidence="8">
    <location>
        <begin position="233"/>
        <end position="253"/>
    </location>
</feature>
<feature type="transmembrane region" description="Helical" evidence="8">
    <location>
        <begin position="205"/>
        <end position="226"/>
    </location>
</feature>
<evidence type="ECO:0000256" key="3">
    <source>
        <dbReference type="ARBA" id="ARBA00022496"/>
    </source>
</evidence>
<evidence type="ECO:0000256" key="1">
    <source>
        <dbReference type="ARBA" id="ARBA00004141"/>
    </source>
</evidence>
<protein>
    <recommendedName>
        <fullName evidence="11">Iron permease FTR1</fullName>
    </recommendedName>
</protein>
<dbReference type="STRING" id="1051891.A0A0C3PUN4"/>
<dbReference type="PANTHER" id="PTHR31632:SF2">
    <property type="entry name" value="PLASMA MEMBRANE IRON PERMEASE"/>
    <property type="match status" value="1"/>
</dbReference>
<feature type="transmembrane region" description="Helical" evidence="8">
    <location>
        <begin position="324"/>
        <end position="341"/>
    </location>
</feature>
<dbReference type="GO" id="GO:0015093">
    <property type="term" value="F:ferrous iron transmembrane transporter activity"/>
    <property type="evidence" value="ECO:0007669"/>
    <property type="project" value="TreeGrafter"/>
</dbReference>
<evidence type="ECO:0000256" key="5">
    <source>
        <dbReference type="ARBA" id="ARBA00022989"/>
    </source>
</evidence>
<feature type="transmembrane region" description="Helical" evidence="8">
    <location>
        <begin position="125"/>
        <end position="146"/>
    </location>
</feature>
<feature type="transmembrane region" description="Helical" evidence="8">
    <location>
        <begin position="167"/>
        <end position="185"/>
    </location>
</feature>
<keyword evidence="5 8" id="KW-1133">Transmembrane helix</keyword>
<reference evidence="10" key="2">
    <citation type="submission" date="2015-01" db="EMBL/GenBank/DDBJ databases">
        <title>Evolutionary Origins and Diversification of the Mycorrhizal Mutualists.</title>
        <authorList>
            <consortium name="DOE Joint Genome Institute"/>
            <consortium name="Mycorrhizal Genomics Consortium"/>
            <person name="Kohler A."/>
            <person name="Kuo A."/>
            <person name="Nagy L.G."/>
            <person name="Floudas D."/>
            <person name="Copeland A."/>
            <person name="Barry K.W."/>
            <person name="Cichocki N."/>
            <person name="Veneault-Fourrey C."/>
            <person name="LaButti K."/>
            <person name="Lindquist E.A."/>
            <person name="Lipzen A."/>
            <person name="Lundell T."/>
            <person name="Morin E."/>
            <person name="Murat C."/>
            <person name="Riley R."/>
            <person name="Ohm R."/>
            <person name="Sun H."/>
            <person name="Tunlid A."/>
            <person name="Henrissat B."/>
            <person name="Grigoriev I.V."/>
            <person name="Hibbett D.S."/>
            <person name="Martin F."/>
        </authorList>
    </citation>
    <scope>NUCLEOTIDE SEQUENCE [LARGE SCALE GENOMIC DNA]</scope>
    <source>
        <strain evidence="10">MUT 4182</strain>
    </source>
</reference>
<keyword evidence="3" id="KW-0813">Transport</keyword>
<feature type="compositionally biased region" description="Basic and acidic residues" evidence="7">
    <location>
        <begin position="51"/>
        <end position="67"/>
    </location>
</feature>
<dbReference type="GO" id="GO:0033573">
    <property type="term" value="C:high-affinity iron permease complex"/>
    <property type="evidence" value="ECO:0007669"/>
    <property type="project" value="InterPro"/>
</dbReference>
<comment type="subcellular location">
    <subcellularLocation>
        <location evidence="1">Membrane</location>
        <topology evidence="1">Multi-pass membrane protein</topology>
    </subcellularLocation>
</comment>
<keyword evidence="3" id="KW-0406">Ion transport</keyword>